<name>A0A368H7A0_ANCCA</name>
<keyword evidence="3" id="KW-1185">Reference proteome</keyword>
<dbReference type="Pfam" id="PF10323">
    <property type="entry name" value="7TM_GPCR_Srv"/>
    <property type="match status" value="1"/>
</dbReference>
<keyword evidence="1" id="KW-0812">Transmembrane</keyword>
<comment type="caution">
    <text evidence="2">The sequence shown here is derived from an EMBL/GenBank/DDBJ whole genome shotgun (WGS) entry which is preliminary data.</text>
</comment>
<keyword evidence="1" id="KW-0472">Membrane</keyword>
<evidence type="ECO:0000313" key="2">
    <source>
        <dbReference type="EMBL" id="RCN51210.1"/>
    </source>
</evidence>
<evidence type="ECO:0000313" key="3">
    <source>
        <dbReference type="Proteomes" id="UP000252519"/>
    </source>
</evidence>
<evidence type="ECO:0008006" key="4">
    <source>
        <dbReference type="Google" id="ProtNLM"/>
    </source>
</evidence>
<proteinExistence type="predicted"/>
<keyword evidence="1" id="KW-1133">Transmembrane helix</keyword>
<dbReference type="AlphaFoldDB" id="A0A368H7A0"/>
<gene>
    <name evidence="2" type="ORF">ANCCAN_02571</name>
</gene>
<accession>A0A368H7A0</accession>
<evidence type="ECO:0000256" key="1">
    <source>
        <dbReference type="SAM" id="Phobius"/>
    </source>
</evidence>
<feature type="transmembrane region" description="Helical" evidence="1">
    <location>
        <begin position="41"/>
        <end position="62"/>
    </location>
</feature>
<sequence length="94" mass="10951">MIALTGTNLFTHIFGCFFMTLNRYMAVCFPSSYNICWSNRAVRIILLVDIIVSYAICTDLFFNPFIYERTNGGWVLANRQRSVSVSRKLFLFFL</sequence>
<dbReference type="Proteomes" id="UP000252519">
    <property type="component" value="Unassembled WGS sequence"/>
</dbReference>
<protein>
    <recommendedName>
        <fullName evidence="4">G-protein coupled receptors family 1 profile domain-containing protein</fullName>
    </recommendedName>
</protein>
<feature type="transmembrane region" description="Helical" evidence="1">
    <location>
        <begin position="12"/>
        <end position="29"/>
    </location>
</feature>
<reference evidence="2 3" key="1">
    <citation type="submission" date="2014-10" db="EMBL/GenBank/DDBJ databases">
        <title>Draft genome of the hookworm Ancylostoma caninum.</title>
        <authorList>
            <person name="Mitreva M."/>
        </authorList>
    </citation>
    <scope>NUCLEOTIDE SEQUENCE [LARGE SCALE GENOMIC DNA]</scope>
    <source>
        <strain evidence="2 3">Baltimore</strain>
    </source>
</reference>
<dbReference type="EMBL" id="JOJR01000015">
    <property type="protein sequence ID" value="RCN51210.1"/>
    <property type="molecule type" value="Genomic_DNA"/>
</dbReference>
<dbReference type="InterPro" id="IPR019426">
    <property type="entry name" value="7TM_GPCR_serpentine_rcpt_Srv"/>
</dbReference>
<organism evidence="2 3">
    <name type="scientific">Ancylostoma caninum</name>
    <name type="common">Dog hookworm</name>
    <dbReference type="NCBI Taxonomy" id="29170"/>
    <lineage>
        <taxon>Eukaryota</taxon>
        <taxon>Metazoa</taxon>
        <taxon>Ecdysozoa</taxon>
        <taxon>Nematoda</taxon>
        <taxon>Chromadorea</taxon>
        <taxon>Rhabditida</taxon>
        <taxon>Rhabditina</taxon>
        <taxon>Rhabditomorpha</taxon>
        <taxon>Strongyloidea</taxon>
        <taxon>Ancylostomatidae</taxon>
        <taxon>Ancylostomatinae</taxon>
        <taxon>Ancylostoma</taxon>
    </lineage>
</organism>
<dbReference type="SUPFAM" id="SSF81321">
    <property type="entry name" value="Family A G protein-coupled receptor-like"/>
    <property type="match status" value="1"/>
</dbReference>
<dbReference type="Gene3D" id="1.20.1070.10">
    <property type="entry name" value="Rhodopsin 7-helix transmembrane proteins"/>
    <property type="match status" value="1"/>
</dbReference>